<gene>
    <name evidence="2" type="ORF">O181_113103</name>
</gene>
<protein>
    <submittedName>
        <fullName evidence="2">Uncharacterized protein</fullName>
    </submittedName>
</protein>
<evidence type="ECO:0000313" key="3">
    <source>
        <dbReference type="Proteomes" id="UP000765509"/>
    </source>
</evidence>
<name>A0A9Q3K2E5_9BASI</name>
<reference evidence="2" key="1">
    <citation type="submission" date="2021-03" db="EMBL/GenBank/DDBJ databases">
        <title>Draft genome sequence of rust myrtle Austropuccinia psidii MF-1, a brazilian biotype.</title>
        <authorList>
            <person name="Quecine M.C."/>
            <person name="Pachon D.M.R."/>
            <person name="Bonatelli M.L."/>
            <person name="Correr F.H."/>
            <person name="Franceschini L.M."/>
            <person name="Leite T.F."/>
            <person name="Margarido G.R.A."/>
            <person name="Almeida C.A."/>
            <person name="Ferrarezi J.A."/>
            <person name="Labate C.A."/>
        </authorList>
    </citation>
    <scope>NUCLEOTIDE SEQUENCE</scope>
    <source>
        <strain evidence="2">MF-1</strain>
    </source>
</reference>
<dbReference type="Proteomes" id="UP000765509">
    <property type="component" value="Unassembled WGS sequence"/>
</dbReference>
<evidence type="ECO:0000256" key="1">
    <source>
        <dbReference type="SAM" id="MobiDB-lite"/>
    </source>
</evidence>
<comment type="caution">
    <text evidence="2">The sequence shown here is derived from an EMBL/GenBank/DDBJ whole genome shotgun (WGS) entry which is preliminary data.</text>
</comment>
<keyword evidence="3" id="KW-1185">Reference proteome</keyword>
<dbReference type="OrthoDB" id="343562at2759"/>
<evidence type="ECO:0000313" key="2">
    <source>
        <dbReference type="EMBL" id="MBW0573388.1"/>
    </source>
</evidence>
<sequence>MNSIQSLQHELRNSKRCNNSNMNDIEQLLNTLPRMSTPLNQNDGTRIPNPQILDIENSQLKNEFSTSFHKLEPSMGQELLKEVPKLKEWPHFSGEGEYDHMEFIRGIDMIKQDFELLDRLVTARFKTLFTKSAHRWYMKLRQAHGHKIWTW</sequence>
<feature type="region of interest" description="Disordered" evidence="1">
    <location>
        <begin position="1"/>
        <end position="20"/>
    </location>
</feature>
<organism evidence="2 3">
    <name type="scientific">Austropuccinia psidii MF-1</name>
    <dbReference type="NCBI Taxonomy" id="1389203"/>
    <lineage>
        <taxon>Eukaryota</taxon>
        <taxon>Fungi</taxon>
        <taxon>Dikarya</taxon>
        <taxon>Basidiomycota</taxon>
        <taxon>Pucciniomycotina</taxon>
        <taxon>Pucciniomycetes</taxon>
        <taxon>Pucciniales</taxon>
        <taxon>Sphaerophragmiaceae</taxon>
        <taxon>Austropuccinia</taxon>
    </lineage>
</organism>
<accession>A0A9Q3K2E5</accession>
<proteinExistence type="predicted"/>
<dbReference type="EMBL" id="AVOT02091956">
    <property type="protein sequence ID" value="MBW0573388.1"/>
    <property type="molecule type" value="Genomic_DNA"/>
</dbReference>
<dbReference type="AlphaFoldDB" id="A0A9Q3K2E5"/>